<dbReference type="FunFam" id="3.40.50.2000:FF:000119">
    <property type="entry name" value="Glycosyl transferase group 1"/>
    <property type="match status" value="1"/>
</dbReference>
<dbReference type="InterPro" id="IPR001296">
    <property type="entry name" value="Glyco_trans_1"/>
</dbReference>
<dbReference type="Pfam" id="PF13439">
    <property type="entry name" value="Glyco_transf_4"/>
    <property type="match status" value="1"/>
</dbReference>
<dbReference type="PANTHER" id="PTHR46401">
    <property type="entry name" value="GLYCOSYLTRANSFERASE WBBK-RELATED"/>
    <property type="match status" value="1"/>
</dbReference>
<evidence type="ECO:0000259" key="3">
    <source>
        <dbReference type="Pfam" id="PF13439"/>
    </source>
</evidence>
<dbReference type="PANTHER" id="PTHR46401:SF2">
    <property type="entry name" value="GLYCOSYLTRANSFERASE WBBK-RELATED"/>
    <property type="match status" value="1"/>
</dbReference>
<dbReference type="EMBL" id="MEZX01000002">
    <property type="protein sequence ID" value="OGD64558.1"/>
    <property type="molecule type" value="Genomic_DNA"/>
</dbReference>
<organism evidence="4 5">
    <name type="scientific">Candidatus Berkelbacteria bacterium RIFCSPLOWO2_01_FULL_50_28</name>
    <dbReference type="NCBI Taxonomy" id="1797471"/>
    <lineage>
        <taxon>Bacteria</taxon>
        <taxon>Candidatus Berkelbacteria</taxon>
    </lineage>
</organism>
<keyword evidence="1" id="KW-0808">Transferase</keyword>
<dbReference type="GO" id="GO:0016757">
    <property type="term" value="F:glycosyltransferase activity"/>
    <property type="evidence" value="ECO:0007669"/>
    <property type="project" value="InterPro"/>
</dbReference>
<dbReference type="Proteomes" id="UP000177481">
    <property type="component" value="Unassembled WGS sequence"/>
</dbReference>
<dbReference type="AlphaFoldDB" id="A0A1F5EAX8"/>
<feature type="domain" description="Glycosyltransferase subfamily 4-like N-terminal" evidence="3">
    <location>
        <begin position="16"/>
        <end position="168"/>
    </location>
</feature>
<dbReference type="Gene3D" id="3.40.50.2000">
    <property type="entry name" value="Glycogen Phosphorylase B"/>
    <property type="match status" value="2"/>
</dbReference>
<reference evidence="4 5" key="1">
    <citation type="journal article" date="2016" name="Nat. Commun.">
        <title>Thousands of microbial genomes shed light on interconnected biogeochemical processes in an aquifer system.</title>
        <authorList>
            <person name="Anantharaman K."/>
            <person name="Brown C.T."/>
            <person name="Hug L.A."/>
            <person name="Sharon I."/>
            <person name="Castelle C.J."/>
            <person name="Probst A.J."/>
            <person name="Thomas B.C."/>
            <person name="Singh A."/>
            <person name="Wilkins M.J."/>
            <person name="Karaoz U."/>
            <person name="Brodie E.L."/>
            <person name="Williams K.H."/>
            <person name="Hubbard S.S."/>
            <person name="Banfield J.F."/>
        </authorList>
    </citation>
    <scope>NUCLEOTIDE SEQUENCE [LARGE SCALE GENOMIC DNA]</scope>
</reference>
<dbReference type="InterPro" id="IPR028098">
    <property type="entry name" value="Glyco_trans_4-like_N"/>
</dbReference>
<dbReference type="Pfam" id="PF00534">
    <property type="entry name" value="Glycos_transf_1"/>
    <property type="match status" value="1"/>
</dbReference>
<sequence>MARIALDARFYRAGTGGIGRYSRNLLGELLKIDRENHYTAIITPEDEAEFDLRAPNLDKLVAPIRQYTMAEQTKFLSILNAQKFDLVHFTNFNHPILYRRPFVVTVHDLIMGLYPTGAQKKSRVRRAAYRWVMNDCKRARRIIVPSQATRNDLVTMYKFPYDNMAVTPEASEPLFREHTEREKLAIKERLGLPKKYLLFVSRWEAYKGLPVLLEAYRQLTRQWPDLGLVICGKPSAQNPEVALLVEAAQSNNSKIVTPGFVSDEDLAAVYAAAEIYVHPSSYEGFGIMILEAFASGVPVVTSNTSSLPEVVGNAGLLVDPKNPDELTNAVEKILTDKKMADDLRAKGFERVKQYSWAKMAAQTLEIYKEVLG</sequence>
<comment type="caution">
    <text evidence="4">The sequence shown here is derived from an EMBL/GenBank/DDBJ whole genome shotgun (WGS) entry which is preliminary data.</text>
</comment>
<accession>A0A1F5EAX8</accession>
<proteinExistence type="predicted"/>
<evidence type="ECO:0000313" key="4">
    <source>
        <dbReference type="EMBL" id="OGD64558.1"/>
    </source>
</evidence>
<gene>
    <name evidence="4" type="ORF">A3A71_00685</name>
</gene>
<dbReference type="GO" id="GO:0009103">
    <property type="term" value="P:lipopolysaccharide biosynthetic process"/>
    <property type="evidence" value="ECO:0007669"/>
    <property type="project" value="TreeGrafter"/>
</dbReference>
<dbReference type="STRING" id="1797471.A3A71_00685"/>
<protein>
    <recommendedName>
        <fullName evidence="6">Glycosyl transferase family 1</fullName>
    </recommendedName>
</protein>
<evidence type="ECO:0000313" key="5">
    <source>
        <dbReference type="Proteomes" id="UP000177481"/>
    </source>
</evidence>
<evidence type="ECO:0008006" key="6">
    <source>
        <dbReference type="Google" id="ProtNLM"/>
    </source>
</evidence>
<evidence type="ECO:0000256" key="1">
    <source>
        <dbReference type="ARBA" id="ARBA00022679"/>
    </source>
</evidence>
<feature type="domain" description="Glycosyl transferase family 1" evidence="2">
    <location>
        <begin position="184"/>
        <end position="348"/>
    </location>
</feature>
<name>A0A1F5EAX8_9BACT</name>
<dbReference type="SUPFAM" id="SSF53756">
    <property type="entry name" value="UDP-Glycosyltransferase/glycogen phosphorylase"/>
    <property type="match status" value="1"/>
</dbReference>
<evidence type="ECO:0000259" key="2">
    <source>
        <dbReference type="Pfam" id="PF00534"/>
    </source>
</evidence>
<dbReference type="CDD" id="cd03809">
    <property type="entry name" value="GT4_MtfB-like"/>
    <property type="match status" value="1"/>
</dbReference>